<gene>
    <name evidence="6" type="primary">uvrC</name>
    <name evidence="11" type="ORF">B9Q01_01210</name>
</gene>
<organism evidence="11 12">
    <name type="scientific">Candidatus Marsarchaeota G1 archaeon OSP_D</name>
    <dbReference type="NCBI Taxonomy" id="1978155"/>
    <lineage>
        <taxon>Archaea</taxon>
        <taxon>Candidatus Marsarchaeota</taxon>
        <taxon>Candidatus Marsarchaeota group 1</taxon>
    </lineage>
</organism>
<dbReference type="InterPro" id="IPR047296">
    <property type="entry name" value="GIY-YIG_UvrC_Cho"/>
</dbReference>
<feature type="coiled-coil region" evidence="7">
    <location>
        <begin position="194"/>
        <end position="221"/>
    </location>
</feature>
<comment type="subcellular location">
    <subcellularLocation>
        <location evidence="6">Cytoplasm</location>
    </subcellularLocation>
</comment>
<dbReference type="GO" id="GO:0009380">
    <property type="term" value="C:excinuclease repair complex"/>
    <property type="evidence" value="ECO:0007669"/>
    <property type="project" value="InterPro"/>
</dbReference>
<sequence>MESSKIKSLPHLPGVYVFKDESGTPIYVGKAVDVRKRVEQHFSGAPIDPREDVLRKKAVDVEVFTTRNEVEALILENNLIKRFKPALNVMLKDDKTYPYIKVTKEEYPRVLLTRRLLDDGATYLGPYTSPSAARLTIKHLRQVFPIRSCSLELGKKSYRPCLDYYIKLCSAPCAHFISKEDYLKLVEGFVSVLKGSYKRVLAQLYEEMEEASSQLRFEEAARLRDRIFALERISTKQFAQLPGWADYDVFAVSGDVGAVLHFRKGALVGREVIRIKAPQGIPKEKLVAEFIELFYSSGRIPSATVIAEVSKEDAHVLKSWLITKNPECEVRPPKNLKEKELLEMCYANLPQTTKEDALKELARILKIQSARVIHGFDVSNLGASYPYVSAVCFKDGEPDRRNYRVYKIKWVKGQNDFAMIREAVFRHARHIKSGELPKPDLILIDGGPIQLSYAKQALLMAHMDTPVISLAKKEEVVYDTEGKELRLPRSNPALQILQHVRDEAHRFALKHHRKKRRKESLKSALEEVKGIGRVRLSRILERYPTLESLKKANLDSLCKIPGISKMLAQRILFVIKERQTSP</sequence>
<dbReference type="Gene3D" id="4.10.860.10">
    <property type="entry name" value="UVR domain"/>
    <property type="match status" value="1"/>
</dbReference>
<evidence type="ECO:0000313" key="12">
    <source>
        <dbReference type="Proteomes" id="UP000240880"/>
    </source>
</evidence>
<dbReference type="NCBIfam" id="TIGR00194">
    <property type="entry name" value="uvrC"/>
    <property type="match status" value="1"/>
</dbReference>
<evidence type="ECO:0000259" key="8">
    <source>
        <dbReference type="PROSITE" id="PS50151"/>
    </source>
</evidence>
<protein>
    <recommendedName>
        <fullName evidence="6">UvrABC system protein C</fullName>
        <shortName evidence="6">Protein UvrC</shortName>
    </recommendedName>
    <alternativeName>
        <fullName evidence="6">Excinuclease ABC subunit C</fullName>
    </alternativeName>
</protein>
<dbReference type="InterPro" id="IPR050066">
    <property type="entry name" value="UvrABC_protein_C"/>
</dbReference>
<dbReference type="SUPFAM" id="SSF46600">
    <property type="entry name" value="C-terminal UvrC-binding domain of UvrB"/>
    <property type="match status" value="1"/>
</dbReference>
<dbReference type="PANTHER" id="PTHR30562">
    <property type="entry name" value="UVRC/OXIDOREDUCTASE"/>
    <property type="match status" value="1"/>
</dbReference>
<dbReference type="InterPro" id="IPR001943">
    <property type="entry name" value="UVR_dom"/>
</dbReference>
<reference evidence="11 12" key="1">
    <citation type="submission" date="2017-04" db="EMBL/GenBank/DDBJ databases">
        <title>Novel microbial lineages endemic to geothermal iron-oxide mats fill important gaps in the evolutionary history of Archaea.</title>
        <authorList>
            <person name="Jay Z.J."/>
            <person name="Beam J.P."/>
            <person name="Dlakic M."/>
            <person name="Rusch D.B."/>
            <person name="Kozubal M.A."/>
            <person name="Inskeep W.P."/>
        </authorList>
    </citation>
    <scope>NUCLEOTIDE SEQUENCE [LARGE SCALE GENOMIC DNA]</scope>
    <source>
        <strain evidence="11">OSP_D</strain>
    </source>
</reference>
<dbReference type="PROSITE" id="PS50151">
    <property type="entry name" value="UVR"/>
    <property type="match status" value="1"/>
</dbReference>
<evidence type="ECO:0000256" key="7">
    <source>
        <dbReference type="SAM" id="Coils"/>
    </source>
</evidence>
<dbReference type="FunFam" id="3.40.1440.10:FF:000001">
    <property type="entry name" value="UvrABC system protein C"/>
    <property type="match status" value="1"/>
</dbReference>
<dbReference type="Gene3D" id="1.10.150.20">
    <property type="entry name" value="5' to 3' exonuclease, C-terminal subdomain"/>
    <property type="match status" value="1"/>
</dbReference>
<dbReference type="CDD" id="cd10434">
    <property type="entry name" value="GIY-YIG_UvrC_Cho"/>
    <property type="match status" value="1"/>
</dbReference>
<dbReference type="PANTHER" id="PTHR30562:SF1">
    <property type="entry name" value="UVRABC SYSTEM PROTEIN C"/>
    <property type="match status" value="1"/>
</dbReference>
<comment type="function">
    <text evidence="6">The UvrABC repair system catalyzes the recognition and processing of DNA lesions. UvrC both incises the 5' and 3' sides of the lesion. The N-terminal half is responsible for the 3' incision and the C-terminal half is responsible for the 5' incision.</text>
</comment>
<evidence type="ECO:0000259" key="10">
    <source>
        <dbReference type="PROSITE" id="PS50165"/>
    </source>
</evidence>
<dbReference type="SMART" id="SM00465">
    <property type="entry name" value="GIYc"/>
    <property type="match status" value="1"/>
</dbReference>
<evidence type="ECO:0000256" key="2">
    <source>
        <dbReference type="ARBA" id="ARBA00022763"/>
    </source>
</evidence>
<comment type="similarity">
    <text evidence="6">Belongs to the UvrC family.</text>
</comment>
<dbReference type="SUPFAM" id="SSF47781">
    <property type="entry name" value="RuvA domain 2-like"/>
    <property type="match status" value="1"/>
</dbReference>
<dbReference type="InterPro" id="IPR036876">
    <property type="entry name" value="UVR_dom_sf"/>
</dbReference>
<dbReference type="GO" id="GO:0006289">
    <property type="term" value="P:nucleotide-excision repair"/>
    <property type="evidence" value="ECO:0007669"/>
    <property type="project" value="UniProtKB-UniRule"/>
</dbReference>
<dbReference type="Pfam" id="PF14520">
    <property type="entry name" value="HHH_5"/>
    <property type="match status" value="1"/>
</dbReference>
<dbReference type="SMART" id="SM00278">
    <property type="entry name" value="HhH1"/>
    <property type="match status" value="2"/>
</dbReference>
<evidence type="ECO:0000256" key="6">
    <source>
        <dbReference type="HAMAP-Rule" id="MF_00203"/>
    </source>
</evidence>
<evidence type="ECO:0000313" key="11">
    <source>
        <dbReference type="EMBL" id="PSN84332.1"/>
    </source>
</evidence>
<keyword evidence="5 6" id="KW-0234">DNA repair</keyword>
<keyword evidence="7" id="KW-0175">Coiled coil</keyword>
<dbReference type="Gene3D" id="3.40.1440.10">
    <property type="entry name" value="GIY-YIG endonuclease"/>
    <property type="match status" value="1"/>
</dbReference>
<keyword evidence="2 6" id="KW-0227">DNA damage</keyword>
<dbReference type="GO" id="GO:0003677">
    <property type="term" value="F:DNA binding"/>
    <property type="evidence" value="ECO:0007669"/>
    <property type="project" value="UniProtKB-UniRule"/>
</dbReference>
<dbReference type="PROSITE" id="PS50164">
    <property type="entry name" value="GIY_YIG"/>
    <property type="match status" value="1"/>
</dbReference>
<comment type="caution">
    <text evidence="11">The sequence shown here is derived from an EMBL/GenBank/DDBJ whole genome shotgun (WGS) entry which is preliminary data.</text>
</comment>
<dbReference type="Pfam" id="PF01541">
    <property type="entry name" value="GIY-YIG"/>
    <property type="match status" value="1"/>
</dbReference>
<dbReference type="Pfam" id="PF22920">
    <property type="entry name" value="UvrC_RNaseH"/>
    <property type="match status" value="1"/>
</dbReference>
<dbReference type="PROSITE" id="PS50165">
    <property type="entry name" value="UVRC"/>
    <property type="match status" value="1"/>
</dbReference>
<name>A0A2R6AD63_9ARCH</name>
<evidence type="ECO:0000256" key="1">
    <source>
        <dbReference type="ARBA" id="ARBA00022490"/>
    </source>
</evidence>
<evidence type="ECO:0000256" key="5">
    <source>
        <dbReference type="ARBA" id="ARBA00023204"/>
    </source>
</evidence>
<dbReference type="InterPro" id="IPR000305">
    <property type="entry name" value="GIY-YIG_endonuc"/>
</dbReference>
<evidence type="ECO:0000259" key="9">
    <source>
        <dbReference type="PROSITE" id="PS50164"/>
    </source>
</evidence>
<dbReference type="Proteomes" id="UP000240880">
    <property type="component" value="Unassembled WGS sequence"/>
</dbReference>
<dbReference type="InterPro" id="IPR004791">
    <property type="entry name" value="UvrC"/>
</dbReference>
<dbReference type="Gene3D" id="3.30.420.340">
    <property type="entry name" value="UvrC, RNAse H endonuclease domain"/>
    <property type="match status" value="1"/>
</dbReference>
<evidence type="ECO:0000256" key="4">
    <source>
        <dbReference type="ARBA" id="ARBA00022881"/>
    </source>
</evidence>
<dbReference type="InterPro" id="IPR038476">
    <property type="entry name" value="UvrC_RNase_H_dom_sf"/>
</dbReference>
<feature type="domain" description="GIY-YIG" evidence="9">
    <location>
        <begin position="11"/>
        <end position="89"/>
    </location>
</feature>
<dbReference type="Pfam" id="PF08459">
    <property type="entry name" value="UvrC_RNaseH_dom"/>
    <property type="match status" value="1"/>
</dbReference>
<keyword evidence="4 6" id="KW-0267">Excision nuclease</keyword>
<dbReference type="GO" id="GO:0005737">
    <property type="term" value="C:cytoplasm"/>
    <property type="evidence" value="ECO:0007669"/>
    <property type="project" value="UniProtKB-SubCell"/>
</dbReference>
<feature type="domain" description="UvrC family homology region profile" evidence="10">
    <location>
        <begin position="259"/>
        <end position="458"/>
    </location>
</feature>
<dbReference type="AlphaFoldDB" id="A0A2R6AD63"/>
<dbReference type="GO" id="GO:0009381">
    <property type="term" value="F:excinuclease ABC activity"/>
    <property type="evidence" value="ECO:0007669"/>
    <property type="project" value="UniProtKB-UniRule"/>
</dbReference>
<dbReference type="SUPFAM" id="SSF82771">
    <property type="entry name" value="GIY-YIG endonuclease"/>
    <property type="match status" value="1"/>
</dbReference>
<dbReference type="Pfam" id="PF02151">
    <property type="entry name" value="UVR"/>
    <property type="match status" value="1"/>
</dbReference>
<keyword evidence="6" id="KW-0742">SOS response</keyword>
<accession>A0A2R6AD63</accession>
<dbReference type="InterPro" id="IPR035901">
    <property type="entry name" value="GIY-YIG_endonuc_sf"/>
</dbReference>
<keyword evidence="3 6" id="KW-0228">DNA excision</keyword>
<keyword evidence="1 6" id="KW-0963">Cytoplasm</keyword>
<feature type="domain" description="UVR" evidence="8">
    <location>
        <begin position="198"/>
        <end position="233"/>
    </location>
</feature>
<evidence type="ECO:0000256" key="3">
    <source>
        <dbReference type="ARBA" id="ARBA00022769"/>
    </source>
</evidence>
<dbReference type="InterPro" id="IPR001162">
    <property type="entry name" value="UvrC_RNase_H_dom"/>
</dbReference>
<dbReference type="EMBL" id="NEXC01000004">
    <property type="protein sequence ID" value="PSN84332.1"/>
    <property type="molecule type" value="Genomic_DNA"/>
</dbReference>
<dbReference type="InterPro" id="IPR010994">
    <property type="entry name" value="RuvA_2-like"/>
</dbReference>
<dbReference type="GO" id="GO:0009432">
    <property type="term" value="P:SOS response"/>
    <property type="evidence" value="ECO:0007669"/>
    <property type="project" value="UniProtKB-UniRule"/>
</dbReference>
<dbReference type="InterPro" id="IPR003583">
    <property type="entry name" value="Hlx-hairpin-Hlx_DNA-bd_motif"/>
</dbReference>
<proteinExistence type="inferred from homology"/>
<comment type="subunit">
    <text evidence="6">Interacts with UvrB in an incision complex.</text>
</comment>
<dbReference type="HAMAP" id="MF_00203">
    <property type="entry name" value="UvrC"/>
    <property type="match status" value="1"/>
</dbReference>